<proteinExistence type="predicted"/>
<reference evidence="2" key="1">
    <citation type="journal article" date="2020" name="bioRxiv">
        <title>Comparative genomics of Chlamydomonas.</title>
        <authorList>
            <person name="Craig R.J."/>
            <person name="Hasan A.R."/>
            <person name="Ness R.W."/>
            <person name="Keightley P.D."/>
        </authorList>
    </citation>
    <scope>NUCLEOTIDE SEQUENCE</scope>
    <source>
        <strain evidence="2">CCAP 11/70</strain>
    </source>
</reference>
<feature type="region of interest" description="Disordered" evidence="1">
    <location>
        <begin position="347"/>
        <end position="386"/>
    </location>
</feature>
<organism evidence="2 3">
    <name type="scientific">Edaphochlamys debaryana</name>
    <dbReference type="NCBI Taxonomy" id="47281"/>
    <lineage>
        <taxon>Eukaryota</taxon>
        <taxon>Viridiplantae</taxon>
        <taxon>Chlorophyta</taxon>
        <taxon>core chlorophytes</taxon>
        <taxon>Chlorophyceae</taxon>
        <taxon>CS clade</taxon>
        <taxon>Chlamydomonadales</taxon>
        <taxon>Chlamydomonadales incertae sedis</taxon>
        <taxon>Edaphochlamys</taxon>
    </lineage>
</organism>
<comment type="caution">
    <text evidence="2">The sequence shown here is derived from an EMBL/GenBank/DDBJ whole genome shotgun (WGS) entry which is preliminary data.</text>
</comment>
<dbReference type="EMBL" id="JAEHOE010000121">
    <property type="protein sequence ID" value="KAG2485827.1"/>
    <property type="molecule type" value="Genomic_DNA"/>
</dbReference>
<evidence type="ECO:0000313" key="3">
    <source>
        <dbReference type="Proteomes" id="UP000612055"/>
    </source>
</evidence>
<feature type="compositionally biased region" description="Acidic residues" evidence="1">
    <location>
        <begin position="351"/>
        <end position="360"/>
    </location>
</feature>
<evidence type="ECO:0000256" key="1">
    <source>
        <dbReference type="SAM" id="MobiDB-lite"/>
    </source>
</evidence>
<protein>
    <submittedName>
        <fullName evidence="2">Uncharacterized protein</fullName>
    </submittedName>
</protein>
<accession>A0A835XM40</accession>
<sequence>MPLHNFRERIQGWLEQAEPGDGRSSQAIGPEPPTANAAAFFAEAEESPLSPRRPPAQGAGGPVAWTDEARGGQVAAGQDQRPAWARGQYTINRPSTAVPIRTRDPTLGAPRINHLLLESTLGTAAGGAWDYRADWRVADALRARRAGAAVEAQLPVKDQDQAVKPFGALAAASPQPPAVYGIRGPYTASPATANRIGPLPERPLLLCQVEMPPGIPLSSVLGDGAIGRRPGWASGEGDLDTALRCERAAQRLIAGPWGGAAPMQPPDPADVPMPGRLCKAQFLGQDAAALKAAAAEEEERRRGAMLFERIMERPQPTAADCAAKDRARASMPWVLDRLGVGRHDSLRASELSEDSEDEDEPRVGVAGGAAGGAVPAGERAGGLGAGRAAPGVERLGWLWPRLIQPPQKLPTPRRMAALVLAWERRHQSRMPGVNLTWGQ</sequence>
<gene>
    <name evidence="2" type="ORF">HYH03_015410</name>
</gene>
<feature type="region of interest" description="Disordered" evidence="1">
    <location>
        <begin position="15"/>
        <end position="63"/>
    </location>
</feature>
<keyword evidence="3" id="KW-1185">Reference proteome</keyword>
<dbReference type="AlphaFoldDB" id="A0A835XM40"/>
<dbReference type="Proteomes" id="UP000612055">
    <property type="component" value="Unassembled WGS sequence"/>
</dbReference>
<evidence type="ECO:0000313" key="2">
    <source>
        <dbReference type="EMBL" id="KAG2485827.1"/>
    </source>
</evidence>
<name>A0A835XM40_9CHLO</name>